<feature type="region of interest" description="Disordered" evidence="1">
    <location>
        <begin position="541"/>
        <end position="576"/>
    </location>
</feature>
<protein>
    <recommendedName>
        <fullName evidence="2">DUF7908 domain-containing protein</fullName>
    </recommendedName>
</protein>
<evidence type="ECO:0000313" key="4">
    <source>
        <dbReference type="Proteomes" id="UP000829685"/>
    </source>
</evidence>
<dbReference type="EMBL" id="JAFIMR010000003">
    <property type="protein sequence ID" value="KAI1879813.1"/>
    <property type="molecule type" value="Genomic_DNA"/>
</dbReference>
<dbReference type="Proteomes" id="UP000829685">
    <property type="component" value="Unassembled WGS sequence"/>
</dbReference>
<feature type="compositionally biased region" description="Polar residues" evidence="1">
    <location>
        <begin position="553"/>
        <end position="576"/>
    </location>
</feature>
<dbReference type="Pfam" id="PF25485">
    <property type="entry name" value="DUF7908"/>
    <property type="match status" value="1"/>
</dbReference>
<proteinExistence type="predicted"/>
<keyword evidence="4" id="KW-1185">Reference proteome</keyword>
<feature type="domain" description="DUF7908" evidence="2">
    <location>
        <begin position="81"/>
        <end position="202"/>
    </location>
</feature>
<reference evidence="3" key="1">
    <citation type="submission" date="2021-03" db="EMBL/GenBank/DDBJ databases">
        <title>Revisited historic fungal species revealed as producer of novel bioactive compounds through whole genome sequencing and comparative genomics.</title>
        <authorList>
            <person name="Vignolle G.A."/>
            <person name="Hochenegger N."/>
            <person name="Mach R.L."/>
            <person name="Mach-Aigner A.R."/>
            <person name="Javad Rahimi M."/>
            <person name="Salim K.A."/>
            <person name="Chan C.M."/>
            <person name="Lim L.B.L."/>
            <person name="Cai F."/>
            <person name="Druzhinina I.S."/>
            <person name="U'Ren J.M."/>
            <person name="Derntl C."/>
        </authorList>
    </citation>
    <scope>NUCLEOTIDE SEQUENCE</scope>
    <source>
        <strain evidence="3">TUCIM 5799</strain>
    </source>
</reference>
<dbReference type="InterPro" id="IPR057230">
    <property type="entry name" value="DUF7908"/>
</dbReference>
<comment type="caution">
    <text evidence="3">The sequence shown here is derived from an EMBL/GenBank/DDBJ whole genome shotgun (WGS) entry which is preliminary data.</text>
</comment>
<accession>A0A9Q0AUL4</accession>
<organism evidence="3 4">
    <name type="scientific">Neoarthrinium moseri</name>
    <dbReference type="NCBI Taxonomy" id="1658444"/>
    <lineage>
        <taxon>Eukaryota</taxon>
        <taxon>Fungi</taxon>
        <taxon>Dikarya</taxon>
        <taxon>Ascomycota</taxon>
        <taxon>Pezizomycotina</taxon>
        <taxon>Sordariomycetes</taxon>
        <taxon>Xylariomycetidae</taxon>
        <taxon>Amphisphaeriales</taxon>
        <taxon>Apiosporaceae</taxon>
        <taxon>Neoarthrinium</taxon>
    </lineage>
</organism>
<evidence type="ECO:0000259" key="2">
    <source>
        <dbReference type="Pfam" id="PF25485"/>
    </source>
</evidence>
<evidence type="ECO:0000313" key="3">
    <source>
        <dbReference type="EMBL" id="KAI1879813.1"/>
    </source>
</evidence>
<sequence length="576" mass="62051">MQSGDTDDATLQGIGVLPETRTAVRSTLLVTVLTTSSPGQIATTTSASLSPSGASTTASTTTDDAALLFTIAPSIQQANGQQKRDISERQAVFGGFVGADDPQANCSEGQRFLIADGELISENQFISTDPGAPFIELVPEIKRSISKTFELINSTLHWVNENNFLGGEARFCQIPSGVVYATFMGRDNQPDQCQPISIIAYKARQCVNGVIVPEEGSPISSATDLAQSSRSSSSVQINTVPTTGQYDTRKHLRKVNNNNVDKSRDPSNQLHNTIIDRSRLIYQPLIGNTCAYNTFIYDSSQLDNSAIDNDHIDNHPNGDNHDNCADNPTIYKNRLIDNASIYSTVIYNTLDYSNLIYNAPTYNTPVYSIPIDDAFSYNTSINSDYVYNIPSSYTFGDHIVVPGCPADDAQVVSLEIDNSPAIEADPDIYFTTRCRVIDQVLRCEAGDDEFSYLGFTESGGVPSQLQLYASPGSFERSLSTFDLLVQYGTDCEVSAARNSDTEGTSTRVTYLTTTIVSSSVTDNSPPTTTVLESSTILSPAGSSLTTAKPLDSRTASSSSGDGNTPAVTTLQNRHVG</sequence>
<evidence type="ECO:0000256" key="1">
    <source>
        <dbReference type="SAM" id="MobiDB-lite"/>
    </source>
</evidence>
<gene>
    <name evidence="3" type="ORF">JX265_001434</name>
</gene>
<name>A0A9Q0AUL4_9PEZI</name>
<dbReference type="AlphaFoldDB" id="A0A9Q0AUL4"/>